<evidence type="ECO:0000313" key="2">
    <source>
        <dbReference type="EMBL" id="KAK7461395.1"/>
    </source>
</evidence>
<protein>
    <recommendedName>
        <fullName evidence="1">Aminoglycoside phosphotransferase domain-containing protein</fullName>
    </recommendedName>
</protein>
<sequence length="213" mass="24256">MLYALEKSPEARERLTPEHVSRFIHADLHLENILVDQGNRSFWLIDPRGYPVCDIYYDLGKLTHSYNSNYDLLHEGRHEVSIRIDSFDGTCEKTAVIDFSFVSAKLTAIYAELNRLMRTVTHETLGAETDAEKEAIDIKVLFNESMHLCSDMPFHINQNSKPNVAFPIYATGAMLLAEVLELLGMDPMKYAEANISGLERLAVMGKKKWIFEA</sequence>
<reference evidence="2 3" key="1">
    <citation type="submission" date="2024-01" db="EMBL/GenBank/DDBJ databases">
        <title>A draft genome for the cacao thread blight pathogen Marasmiellus scandens.</title>
        <authorList>
            <person name="Baruah I.K."/>
            <person name="Leung J."/>
            <person name="Bukari Y."/>
            <person name="Amoako-Attah I."/>
            <person name="Meinhardt L.W."/>
            <person name="Bailey B.A."/>
            <person name="Cohen S.P."/>
        </authorList>
    </citation>
    <scope>NUCLEOTIDE SEQUENCE [LARGE SCALE GENOMIC DNA]</scope>
    <source>
        <strain evidence="2 3">GH-19</strain>
    </source>
</reference>
<dbReference type="SUPFAM" id="SSF56112">
    <property type="entry name" value="Protein kinase-like (PK-like)"/>
    <property type="match status" value="1"/>
</dbReference>
<dbReference type="Proteomes" id="UP001498398">
    <property type="component" value="Unassembled WGS sequence"/>
</dbReference>
<comment type="caution">
    <text evidence="2">The sequence shown here is derived from an EMBL/GenBank/DDBJ whole genome shotgun (WGS) entry which is preliminary data.</text>
</comment>
<evidence type="ECO:0000313" key="3">
    <source>
        <dbReference type="Proteomes" id="UP001498398"/>
    </source>
</evidence>
<name>A0ABR1JLH2_9AGAR</name>
<accession>A0ABR1JLH2</accession>
<dbReference type="InterPro" id="IPR011009">
    <property type="entry name" value="Kinase-like_dom_sf"/>
</dbReference>
<keyword evidence="3" id="KW-1185">Reference proteome</keyword>
<dbReference type="InterPro" id="IPR002575">
    <property type="entry name" value="Aminoglycoside_PTrfase"/>
</dbReference>
<gene>
    <name evidence="2" type="ORF">VKT23_008573</name>
</gene>
<proteinExistence type="predicted"/>
<evidence type="ECO:0000259" key="1">
    <source>
        <dbReference type="Pfam" id="PF01636"/>
    </source>
</evidence>
<dbReference type="Pfam" id="PF01636">
    <property type="entry name" value="APH"/>
    <property type="match status" value="1"/>
</dbReference>
<organism evidence="2 3">
    <name type="scientific">Marasmiellus scandens</name>
    <dbReference type="NCBI Taxonomy" id="2682957"/>
    <lineage>
        <taxon>Eukaryota</taxon>
        <taxon>Fungi</taxon>
        <taxon>Dikarya</taxon>
        <taxon>Basidiomycota</taxon>
        <taxon>Agaricomycotina</taxon>
        <taxon>Agaricomycetes</taxon>
        <taxon>Agaricomycetidae</taxon>
        <taxon>Agaricales</taxon>
        <taxon>Marasmiineae</taxon>
        <taxon>Omphalotaceae</taxon>
        <taxon>Marasmiellus</taxon>
    </lineage>
</organism>
<dbReference type="Gene3D" id="1.10.510.10">
    <property type="entry name" value="Transferase(Phosphotransferase) domain 1"/>
    <property type="match status" value="1"/>
</dbReference>
<dbReference type="EMBL" id="JBANRG010000013">
    <property type="protein sequence ID" value="KAK7461395.1"/>
    <property type="molecule type" value="Genomic_DNA"/>
</dbReference>
<feature type="domain" description="Aminoglycoside phosphotransferase" evidence="1">
    <location>
        <begin position="13"/>
        <end position="64"/>
    </location>
</feature>